<organism evidence="1 2">
    <name type="scientific">Bacteroides finegoldii</name>
    <dbReference type="NCBI Taxonomy" id="338188"/>
    <lineage>
        <taxon>Bacteria</taxon>
        <taxon>Pseudomonadati</taxon>
        <taxon>Bacteroidota</taxon>
        <taxon>Bacteroidia</taxon>
        <taxon>Bacteroidales</taxon>
        <taxon>Bacteroidaceae</taxon>
        <taxon>Bacteroides</taxon>
    </lineage>
</organism>
<dbReference type="EMBL" id="CYZH01000009">
    <property type="protein sequence ID" value="CUO41157.1"/>
    <property type="molecule type" value="Genomic_DNA"/>
</dbReference>
<name>A0A174EV12_9BACE</name>
<proteinExistence type="predicted"/>
<gene>
    <name evidence="1" type="ORF">ERS852397_01965</name>
</gene>
<evidence type="ECO:0000313" key="1">
    <source>
        <dbReference type="EMBL" id="CUO41157.1"/>
    </source>
</evidence>
<accession>A0A174EV12</accession>
<reference evidence="1 2" key="1">
    <citation type="submission" date="2015-09" db="EMBL/GenBank/DDBJ databases">
        <authorList>
            <consortium name="Pathogen Informatics"/>
        </authorList>
    </citation>
    <scope>NUCLEOTIDE SEQUENCE [LARGE SCALE GENOMIC DNA]</scope>
    <source>
        <strain evidence="1 2">2789STDY5608840</strain>
    </source>
</reference>
<dbReference type="Proteomes" id="UP000095517">
    <property type="component" value="Unassembled WGS sequence"/>
</dbReference>
<sequence>MIKTKQMSLCIFLKQHLAGSLLKKQMKSTLEETLISFLSVF</sequence>
<dbReference type="AlphaFoldDB" id="A0A174EV12"/>
<evidence type="ECO:0000313" key="2">
    <source>
        <dbReference type="Proteomes" id="UP000095517"/>
    </source>
</evidence>
<protein>
    <submittedName>
        <fullName evidence="1">Uncharacterized protein</fullName>
    </submittedName>
</protein>